<feature type="transmembrane region" description="Helical" evidence="13">
    <location>
        <begin position="286"/>
        <end position="307"/>
    </location>
</feature>
<keyword evidence="8 13" id="KW-0812">Transmembrane</keyword>
<keyword evidence="7" id="KW-1003">Cell membrane</keyword>
<feature type="transmembrane region" description="Helical" evidence="13">
    <location>
        <begin position="319"/>
        <end position="340"/>
    </location>
</feature>
<feature type="transmembrane region" description="Helical" evidence="13">
    <location>
        <begin position="54"/>
        <end position="79"/>
    </location>
</feature>
<dbReference type="GO" id="GO:0005886">
    <property type="term" value="C:plasma membrane"/>
    <property type="evidence" value="ECO:0007669"/>
    <property type="project" value="UniProtKB-SubCell"/>
</dbReference>
<keyword evidence="9 13" id="KW-1133">Transmembrane helix</keyword>
<feature type="transmembrane region" description="Helical" evidence="13">
    <location>
        <begin position="162"/>
        <end position="182"/>
    </location>
</feature>
<organism evidence="14 15">
    <name type="scientific">Scopulibacillus darangshiensis</name>
    <dbReference type="NCBI Taxonomy" id="442528"/>
    <lineage>
        <taxon>Bacteria</taxon>
        <taxon>Bacillati</taxon>
        <taxon>Bacillota</taxon>
        <taxon>Bacilli</taxon>
        <taxon>Bacillales</taxon>
        <taxon>Sporolactobacillaceae</taxon>
        <taxon>Scopulibacillus</taxon>
    </lineage>
</organism>
<evidence type="ECO:0000256" key="10">
    <source>
        <dbReference type="ARBA" id="ARBA00023065"/>
    </source>
</evidence>
<evidence type="ECO:0000256" key="13">
    <source>
        <dbReference type="SAM" id="Phobius"/>
    </source>
</evidence>
<keyword evidence="15" id="KW-1185">Reference proteome</keyword>
<dbReference type="InterPro" id="IPR002528">
    <property type="entry name" value="MATE_fam"/>
</dbReference>
<dbReference type="RefSeq" id="WP_132743013.1">
    <property type="nucleotide sequence ID" value="NZ_SLXK01000002.1"/>
</dbReference>
<comment type="caution">
    <text evidence="14">The sequence shown here is derived from an EMBL/GenBank/DDBJ whole genome shotgun (WGS) entry which is preliminary data.</text>
</comment>
<gene>
    <name evidence="14" type="ORF">EV207_1026</name>
</gene>
<feature type="transmembrane region" description="Helical" evidence="13">
    <location>
        <begin position="418"/>
        <end position="437"/>
    </location>
</feature>
<evidence type="ECO:0000313" key="15">
    <source>
        <dbReference type="Proteomes" id="UP000295416"/>
    </source>
</evidence>
<keyword evidence="11 13" id="KW-0472">Membrane</keyword>
<feature type="transmembrane region" description="Helical" evidence="13">
    <location>
        <begin position="91"/>
        <end position="113"/>
    </location>
</feature>
<dbReference type="InterPro" id="IPR050222">
    <property type="entry name" value="MATE_MdtK"/>
</dbReference>
<keyword evidence="10" id="KW-0406">Ion transport</keyword>
<feature type="transmembrane region" description="Helical" evidence="13">
    <location>
        <begin position="389"/>
        <end position="412"/>
    </location>
</feature>
<evidence type="ECO:0000313" key="14">
    <source>
        <dbReference type="EMBL" id="TCP31519.1"/>
    </source>
</evidence>
<feature type="transmembrane region" description="Helical" evidence="13">
    <location>
        <begin position="360"/>
        <end position="377"/>
    </location>
</feature>
<protein>
    <recommendedName>
        <fullName evidence="4">Probable multidrug resistance protein NorM</fullName>
    </recommendedName>
    <alternativeName>
        <fullName evidence="12">Multidrug-efflux transporter</fullName>
    </alternativeName>
</protein>
<dbReference type="NCBIfam" id="TIGR00797">
    <property type="entry name" value="matE"/>
    <property type="match status" value="1"/>
</dbReference>
<reference evidence="14 15" key="1">
    <citation type="submission" date="2019-03" db="EMBL/GenBank/DDBJ databases">
        <title>Genomic Encyclopedia of Type Strains, Phase IV (KMG-IV): sequencing the most valuable type-strain genomes for metagenomic binning, comparative biology and taxonomic classification.</title>
        <authorList>
            <person name="Goeker M."/>
        </authorList>
    </citation>
    <scope>NUCLEOTIDE SEQUENCE [LARGE SCALE GENOMIC DNA]</scope>
    <source>
        <strain evidence="14 15">DSM 19377</strain>
    </source>
</reference>
<keyword evidence="6" id="KW-0050">Antiport</keyword>
<comment type="subcellular location">
    <subcellularLocation>
        <location evidence="2">Cell membrane</location>
        <topology evidence="2">Multi-pass membrane protein</topology>
    </subcellularLocation>
</comment>
<evidence type="ECO:0000256" key="3">
    <source>
        <dbReference type="ARBA" id="ARBA00010199"/>
    </source>
</evidence>
<dbReference type="CDD" id="cd13131">
    <property type="entry name" value="MATE_NorM_like"/>
    <property type="match status" value="1"/>
</dbReference>
<dbReference type="OrthoDB" id="9780160at2"/>
<evidence type="ECO:0000256" key="5">
    <source>
        <dbReference type="ARBA" id="ARBA00022448"/>
    </source>
</evidence>
<evidence type="ECO:0000256" key="6">
    <source>
        <dbReference type="ARBA" id="ARBA00022449"/>
    </source>
</evidence>
<dbReference type="EMBL" id="SLXK01000002">
    <property type="protein sequence ID" value="TCP31519.1"/>
    <property type="molecule type" value="Genomic_DNA"/>
</dbReference>
<comment type="similarity">
    <text evidence="3">Belongs to the multi antimicrobial extrusion (MATE) (TC 2.A.66.1) family.</text>
</comment>
<proteinExistence type="inferred from homology"/>
<evidence type="ECO:0000256" key="1">
    <source>
        <dbReference type="ARBA" id="ARBA00003408"/>
    </source>
</evidence>
<evidence type="ECO:0000256" key="8">
    <source>
        <dbReference type="ARBA" id="ARBA00022692"/>
    </source>
</evidence>
<dbReference type="PIRSF" id="PIRSF006603">
    <property type="entry name" value="DinF"/>
    <property type="match status" value="1"/>
</dbReference>
<evidence type="ECO:0000256" key="11">
    <source>
        <dbReference type="ARBA" id="ARBA00023136"/>
    </source>
</evidence>
<dbReference type="InterPro" id="IPR048279">
    <property type="entry name" value="MdtK-like"/>
</dbReference>
<evidence type="ECO:0000256" key="9">
    <source>
        <dbReference type="ARBA" id="ARBA00022989"/>
    </source>
</evidence>
<keyword evidence="5" id="KW-0813">Transport</keyword>
<dbReference type="PANTHER" id="PTHR43298:SF2">
    <property type="entry name" value="FMN_FAD EXPORTER YEEO-RELATED"/>
    <property type="match status" value="1"/>
</dbReference>
<dbReference type="GO" id="GO:0015297">
    <property type="term" value="F:antiporter activity"/>
    <property type="evidence" value="ECO:0007669"/>
    <property type="project" value="UniProtKB-KW"/>
</dbReference>
<feature type="transmembrane region" description="Helical" evidence="13">
    <location>
        <begin position="248"/>
        <end position="266"/>
    </location>
</feature>
<name>A0A4R2P931_9BACL</name>
<dbReference type="PANTHER" id="PTHR43298">
    <property type="entry name" value="MULTIDRUG RESISTANCE PROTEIN NORM-RELATED"/>
    <property type="match status" value="1"/>
</dbReference>
<comment type="function">
    <text evidence="1">Multidrug efflux pump.</text>
</comment>
<dbReference type="Pfam" id="PF01554">
    <property type="entry name" value="MatE"/>
    <property type="match status" value="2"/>
</dbReference>
<feature type="transmembrane region" description="Helical" evidence="13">
    <location>
        <begin position="202"/>
        <end position="227"/>
    </location>
</feature>
<evidence type="ECO:0000256" key="4">
    <source>
        <dbReference type="ARBA" id="ARBA00020268"/>
    </source>
</evidence>
<accession>A0A4R2P931</accession>
<feature type="transmembrane region" description="Helical" evidence="13">
    <location>
        <begin position="133"/>
        <end position="150"/>
    </location>
</feature>
<dbReference type="AlphaFoldDB" id="A0A4R2P931"/>
<evidence type="ECO:0000256" key="2">
    <source>
        <dbReference type="ARBA" id="ARBA00004651"/>
    </source>
</evidence>
<feature type="transmembrane region" description="Helical" evidence="13">
    <location>
        <begin position="12"/>
        <end position="34"/>
    </location>
</feature>
<dbReference type="Proteomes" id="UP000295416">
    <property type="component" value="Unassembled WGS sequence"/>
</dbReference>
<dbReference type="GO" id="GO:0006811">
    <property type="term" value="P:monoatomic ion transport"/>
    <property type="evidence" value="ECO:0007669"/>
    <property type="project" value="UniProtKB-KW"/>
</dbReference>
<evidence type="ECO:0000256" key="12">
    <source>
        <dbReference type="ARBA" id="ARBA00031636"/>
    </source>
</evidence>
<evidence type="ECO:0000256" key="7">
    <source>
        <dbReference type="ARBA" id="ARBA00022475"/>
    </source>
</evidence>
<sequence length="454" mass="49680">MYQTHSMKQKFRLLVSILFPILVTQLGMYAMTFFDTVMSGHAGADDLAGVAIGSSIWVPVFTGLSGILLGLTPIISHLIGADNRKDVPFSFLQAIYLAIAISIAVIIIGILVVDPILNGMDLNPQVQRIAANYLKALGFGVIPLFIYTVLRCFIDAHGFTRLTMFITLTSLPVNVIFNYFFIFGKWGFPKLGGVGAGVATAITYWVIAFIALFVVIRINPFTSYGLFKRFYHISFGAWKEQLKIGVPIGFAIFFETSIFAAVTLLMSRFDTFIIASHQAAMNFASFLYMIPLSISMALTIAVGFEAGANRFKDSIQYSYLGIGIALGMAVIFALGLLALNDQVAMLYTTSDKVAKMIKHFLLYAIFFQLSDAIAAPIQGALRGYKDVNVTFIMALISYWVIGLPLGYILANYSSMGPFGYWIGLIAGLAVGAVCLYGRLSIVQKRKKAVALKGE</sequence>
<dbReference type="GO" id="GO:0042910">
    <property type="term" value="F:xenobiotic transmembrane transporter activity"/>
    <property type="evidence" value="ECO:0007669"/>
    <property type="project" value="InterPro"/>
</dbReference>